<dbReference type="PANTHER" id="PTHR43861:SF3">
    <property type="entry name" value="PUTATIVE (AFU_ORTHOLOGUE AFUA_2G14390)-RELATED"/>
    <property type="match status" value="1"/>
</dbReference>
<dbReference type="EMBL" id="SMJW01000048">
    <property type="protein sequence ID" value="TDC16538.1"/>
    <property type="molecule type" value="Genomic_DNA"/>
</dbReference>
<sequence>MARHRRVRGPVARRRTGSGLQRIHYGPGRARASRRRRDANPGRSARRAPSPADPVTSRRERRHHQGVEYLLSNRQVEAGERFAAISELFDRWTFRHMDDIGVGDGWRCWEVGAGGPSVPAWLAERVGERGHVLATDIDTSWLRDAPVDVRQHDIVRDEPPEGPFDLVHARLVLVHLADRDAALRTMVESLRPGGFLLVEDADPALQPLACPDERGPDERLANSVRRGFRTLLAERGADLAYGRRLPRLLRDAGLADVRADAFSPIAAPACGVLEAATILQVRDRLIAGGHATTGELDHLLAAIAEGRLDLTLAPLISAWGRLPGE</sequence>
<dbReference type="GO" id="GO:0032259">
    <property type="term" value="P:methylation"/>
    <property type="evidence" value="ECO:0007669"/>
    <property type="project" value="UniProtKB-KW"/>
</dbReference>
<keyword evidence="4" id="KW-0489">Methyltransferase</keyword>
<name>A0A4R4P2L7_9ACTN</name>
<dbReference type="InterPro" id="IPR029063">
    <property type="entry name" value="SAM-dependent_MTases_sf"/>
</dbReference>
<protein>
    <submittedName>
        <fullName evidence="4">Methyltransferase domain-containing protein</fullName>
    </submittedName>
</protein>
<evidence type="ECO:0000256" key="2">
    <source>
        <dbReference type="SAM" id="MobiDB-lite"/>
    </source>
</evidence>
<keyword evidence="1 4" id="KW-0808">Transferase</keyword>
<evidence type="ECO:0000256" key="1">
    <source>
        <dbReference type="ARBA" id="ARBA00022679"/>
    </source>
</evidence>
<evidence type="ECO:0000259" key="3">
    <source>
        <dbReference type="Pfam" id="PF08242"/>
    </source>
</evidence>
<comment type="caution">
    <text evidence="4">The sequence shown here is derived from an EMBL/GenBank/DDBJ whole genome shotgun (WGS) entry which is preliminary data.</text>
</comment>
<evidence type="ECO:0000313" key="4">
    <source>
        <dbReference type="EMBL" id="TDC16538.1"/>
    </source>
</evidence>
<dbReference type="Gene3D" id="3.40.50.150">
    <property type="entry name" value="Vaccinia Virus protein VP39"/>
    <property type="match status" value="1"/>
</dbReference>
<dbReference type="OrthoDB" id="3469983at2"/>
<feature type="region of interest" description="Disordered" evidence="2">
    <location>
        <begin position="1"/>
        <end position="64"/>
    </location>
</feature>
<reference evidence="4 5" key="1">
    <citation type="submission" date="2019-03" db="EMBL/GenBank/DDBJ databases">
        <title>Draft genome sequences of novel Actinobacteria.</title>
        <authorList>
            <person name="Sahin N."/>
            <person name="Ay H."/>
            <person name="Saygin H."/>
        </authorList>
    </citation>
    <scope>NUCLEOTIDE SEQUENCE [LARGE SCALE GENOMIC DNA]</scope>
    <source>
        <strain evidence="4 5">DSM 45347</strain>
    </source>
</reference>
<evidence type="ECO:0000313" key="5">
    <source>
        <dbReference type="Proteomes" id="UP000295431"/>
    </source>
</evidence>
<accession>A0A4R4P2L7</accession>
<dbReference type="PANTHER" id="PTHR43861">
    <property type="entry name" value="TRANS-ACONITATE 2-METHYLTRANSFERASE-RELATED"/>
    <property type="match status" value="1"/>
</dbReference>
<dbReference type="Proteomes" id="UP000295431">
    <property type="component" value="Unassembled WGS sequence"/>
</dbReference>
<feature type="compositionally biased region" description="Basic residues" evidence="2">
    <location>
        <begin position="1"/>
        <end position="16"/>
    </location>
</feature>
<feature type="domain" description="Methyltransferase type 12" evidence="3">
    <location>
        <begin position="110"/>
        <end position="196"/>
    </location>
</feature>
<organism evidence="4 5">
    <name type="scientific">Actinomadura bangladeshensis</name>
    <dbReference type="NCBI Taxonomy" id="453573"/>
    <lineage>
        <taxon>Bacteria</taxon>
        <taxon>Bacillati</taxon>
        <taxon>Actinomycetota</taxon>
        <taxon>Actinomycetes</taxon>
        <taxon>Streptosporangiales</taxon>
        <taxon>Thermomonosporaceae</taxon>
        <taxon>Actinomadura</taxon>
    </lineage>
</organism>
<proteinExistence type="predicted"/>
<dbReference type="InterPro" id="IPR013217">
    <property type="entry name" value="Methyltransf_12"/>
</dbReference>
<dbReference type="SUPFAM" id="SSF53335">
    <property type="entry name" value="S-adenosyl-L-methionine-dependent methyltransferases"/>
    <property type="match status" value="1"/>
</dbReference>
<keyword evidence="5" id="KW-1185">Reference proteome</keyword>
<dbReference type="AlphaFoldDB" id="A0A4R4P2L7"/>
<dbReference type="GO" id="GO:0008168">
    <property type="term" value="F:methyltransferase activity"/>
    <property type="evidence" value="ECO:0007669"/>
    <property type="project" value="UniProtKB-KW"/>
</dbReference>
<gene>
    <name evidence="4" type="ORF">E1284_12205</name>
</gene>
<dbReference type="CDD" id="cd02440">
    <property type="entry name" value="AdoMet_MTases"/>
    <property type="match status" value="1"/>
</dbReference>
<dbReference type="Pfam" id="PF08242">
    <property type="entry name" value="Methyltransf_12"/>
    <property type="match status" value="1"/>
</dbReference>